<dbReference type="EMBL" id="QOIP01000012">
    <property type="protein sequence ID" value="RLU16009.1"/>
    <property type="molecule type" value="Genomic_DNA"/>
</dbReference>
<feature type="domain" description="C2H2-type" evidence="5">
    <location>
        <begin position="326"/>
        <end position="353"/>
    </location>
</feature>
<dbReference type="Pfam" id="PF00096">
    <property type="entry name" value="zf-C2H2"/>
    <property type="match status" value="2"/>
</dbReference>
<dbReference type="AlphaFoldDB" id="A0A3L8D6W8"/>
<keyword evidence="1" id="KW-0805">Transcription regulation</keyword>
<dbReference type="SUPFAM" id="SSF57667">
    <property type="entry name" value="beta-beta-alpha zinc fingers"/>
    <property type="match status" value="1"/>
</dbReference>
<keyword evidence="3" id="KW-0863">Zinc-finger</keyword>
<dbReference type="GO" id="GO:0005634">
    <property type="term" value="C:nucleus"/>
    <property type="evidence" value="ECO:0007669"/>
    <property type="project" value="TreeGrafter"/>
</dbReference>
<dbReference type="InterPro" id="IPR013087">
    <property type="entry name" value="Znf_C2H2_type"/>
</dbReference>
<dbReference type="GO" id="GO:0010468">
    <property type="term" value="P:regulation of gene expression"/>
    <property type="evidence" value="ECO:0007669"/>
    <property type="project" value="TreeGrafter"/>
</dbReference>
<evidence type="ECO:0000256" key="3">
    <source>
        <dbReference type="PROSITE-ProRule" id="PRU00042"/>
    </source>
</evidence>
<keyword evidence="2" id="KW-0804">Transcription</keyword>
<protein>
    <recommendedName>
        <fullName evidence="5">C2H2-type domain-containing protein</fullName>
    </recommendedName>
</protein>
<proteinExistence type="predicted"/>
<comment type="caution">
    <text evidence="6">The sequence shown here is derived from an EMBL/GenBank/DDBJ whole genome shotgun (WGS) entry which is preliminary data.</text>
</comment>
<evidence type="ECO:0000256" key="1">
    <source>
        <dbReference type="ARBA" id="ARBA00023015"/>
    </source>
</evidence>
<evidence type="ECO:0000259" key="5">
    <source>
        <dbReference type="PROSITE" id="PS50157"/>
    </source>
</evidence>
<sequence length="432" mass="48964">MYPINEATMRIARGGSSLRERPTQDDSSATGKPNFTVSTSLVRAGQTLNVGSSTGVIDINVLCQTSTSTAMQDCFESINPCYWLKNITLAKDCPSSNVLLFLIDDRVRLEIIRKVQPGEPLLMWFAECTRTLLNIPFLTKINMEEQNIYTCHICASNFLFPNALKLHLTLDCHRMNHSHIWTLLANKITNVPRASPNLNQPKPLNLVSTTQQPNNRTASFEMNSPLVSMPAVSPVGTSPYLTQQMDHFLRNNSPSMYSNRSPSISPYSPRILLSSSAYGPLDMTRMVPYDPPTSARPARSGFDEMNPVKVEKIVSDIGKLPGKRGYRCMYCDHVYSRKYGLRIHIRTHTGYKPLQCNICNRSFSDPSNFNKHERLHAAHKSRYNCIICNRILVRKRDLERHMQAKHADENNDKMADSSATRSAPKHKRHVRR</sequence>
<dbReference type="Gene3D" id="2.170.270.10">
    <property type="entry name" value="SET domain"/>
    <property type="match status" value="1"/>
</dbReference>
<accession>A0A3L8D6W8</accession>
<dbReference type="InterPro" id="IPR036236">
    <property type="entry name" value="Znf_C2H2_sf"/>
</dbReference>
<dbReference type="PANTHER" id="PTHR16515:SF21">
    <property type="entry name" value="PR DOMAIN ZINC FINGER PROTEIN 13"/>
    <property type="match status" value="1"/>
</dbReference>
<dbReference type="FunFam" id="3.30.160.60:FF:000616">
    <property type="entry name" value="PR domain zinc finger protein 13"/>
    <property type="match status" value="1"/>
</dbReference>
<reference evidence="6 7" key="1">
    <citation type="journal article" date="2018" name="Genome Res.">
        <title>The genomic architecture and molecular evolution of ant odorant receptors.</title>
        <authorList>
            <person name="McKenzie S.K."/>
            <person name="Kronauer D.J.C."/>
        </authorList>
    </citation>
    <scope>NUCLEOTIDE SEQUENCE [LARGE SCALE GENOMIC DNA]</scope>
    <source>
        <strain evidence="6">Clonal line C1</strain>
    </source>
</reference>
<dbReference type="InterPro" id="IPR050331">
    <property type="entry name" value="Zinc_finger"/>
</dbReference>
<feature type="region of interest" description="Disordered" evidence="4">
    <location>
        <begin position="13"/>
        <end position="33"/>
    </location>
</feature>
<dbReference type="GO" id="GO:0008270">
    <property type="term" value="F:zinc ion binding"/>
    <property type="evidence" value="ECO:0007669"/>
    <property type="project" value="UniProtKB-KW"/>
</dbReference>
<dbReference type="OrthoDB" id="9998363at2759"/>
<dbReference type="PANTHER" id="PTHR16515">
    <property type="entry name" value="PR DOMAIN ZINC FINGER PROTEIN"/>
    <property type="match status" value="1"/>
</dbReference>
<dbReference type="SMART" id="SM00355">
    <property type="entry name" value="ZnF_C2H2"/>
    <property type="match status" value="4"/>
</dbReference>
<feature type="domain" description="C2H2-type" evidence="5">
    <location>
        <begin position="383"/>
        <end position="411"/>
    </location>
</feature>
<evidence type="ECO:0000313" key="6">
    <source>
        <dbReference type="EMBL" id="RLU16009.1"/>
    </source>
</evidence>
<name>A0A3L8D6W8_OOCBI</name>
<keyword evidence="3" id="KW-0862">Zinc</keyword>
<keyword evidence="3" id="KW-0479">Metal-binding</keyword>
<feature type="compositionally biased region" description="Basic residues" evidence="4">
    <location>
        <begin position="423"/>
        <end position="432"/>
    </location>
</feature>
<dbReference type="InterPro" id="IPR046341">
    <property type="entry name" value="SET_dom_sf"/>
</dbReference>
<dbReference type="PROSITE" id="PS50157">
    <property type="entry name" value="ZINC_FINGER_C2H2_2"/>
    <property type="match status" value="3"/>
</dbReference>
<organism evidence="6 7">
    <name type="scientific">Ooceraea biroi</name>
    <name type="common">Clonal raider ant</name>
    <name type="synonym">Cerapachys biroi</name>
    <dbReference type="NCBI Taxonomy" id="2015173"/>
    <lineage>
        <taxon>Eukaryota</taxon>
        <taxon>Metazoa</taxon>
        <taxon>Ecdysozoa</taxon>
        <taxon>Arthropoda</taxon>
        <taxon>Hexapoda</taxon>
        <taxon>Insecta</taxon>
        <taxon>Pterygota</taxon>
        <taxon>Neoptera</taxon>
        <taxon>Endopterygota</taxon>
        <taxon>Hymenoptera</taxon>
        <taxon>Apocrita</taxon>
        <taxon>Aculeata</taxon>
        <taxon>Formicoidea</taxon>
        <taxon>Formicidae</taxon>
        <taxon>Dorylinae</taxon>
        <taxon>Ooceraea</taxon>
    </lineage>
</organism>
<evidence type="ECO:0000313" key="7">
    <source>
        <dbReference type="Proteomes" id="UP000279307"/>
    </source>
</evidence>
<evidence type="ECO:0000256" key="2">
    <source>
        <dbReference type="ARBA" id="ARBA00023163"/>
    </source>
</evidence>
<dbReference type="PROSITE" id="PS00028">
    <property type="entry name" value="ZINC_FINGER_C2H2_1"/>
    <property type="match status" value="4"/>
</dbReference>
<evidence type="ECO:0000256" key="4">
    <source>
        <dbReference type="SAM" id="MobiDB-lite"/>
    </source>
</evidence>
<dbReference type="Gene3D" id="3.30.160.60">
    <property type="entry name" value="Classic Zinc Finger"/>
    <property type="match status" value="2"/>
</dbReference>
<gene>
    <name evidence="6" type="ORF">DMN91_011767</name>
</gene>
<feature type="compositionally biased region" description="Basic and acidic residues" evidence="4">
    <location>
        <begin position="402"/>
        <end position="415"/>
    </location>
</feature>
<dbReference type="Proteomes" id="UP000279307">
    <property type="component" value="Chromosome 12"/>
</dbReference>
<feature type="domain" description="C2H2-type" evidence="5">
    <location>
        <begin position="354"/>
        <end position="381"/>
    </location>
</feature>
<feature type="region of interest" description="Disordered" evidence="4">
    <location>
        <begin position="402"/>
        <end position="432"/>
    </location>
</feature>